<evidence type="ECO:0000313" key="2">
    <source>
        <dbReference type="EMBL" id="WZJ19977.1"/>
    </source>
</evidence>
<evidence type="ECO:0000256" key="1">
    <source>
        <dbReference type="SAM" id="SignalP"/>
    </source>
</evidence>
<dbReference type="RefSeq" id="WP_341742876.1">
    <property type="nucleotide sequence ID" value="NZ_CP151406.1"/>
</dbReference>
<organism evidence="2 3">
    <name type="scientific">Azonexus hydrophilus</name>
    <dbReference type="NCBI Taxonomy" id="418702"/>
    <lineage>
        <taxon>Bacteria</taxon>
        <taxon>Pseudomonadati</taxon>
        <taxon>Pseudomonadota</taxon>
        <taxon>Betaproteobacteria</taxon>
        <taxon>Rhodocyclales</taxon>
        <taxon>Azonexaceae</taxon>
        <taxon>Azonexus</taxon>
    </lineage>
</organism>
<name>A0ABZ2XCF0_9RHOO</name>
<evidence type="ECO:0008006" key="4">
    <source>
        <dbReference type="Google" id="ProtNLM"/>
    </source>
</evidence>
<gene>
    <name evidence="2" type="ORF">AADV58_08330</name>
</gene>
<feature type="signal peptide" evidence="1">
    <location>
        <begin position="1"/>
        <end position="22"/>
    </location>
</feature>
<feature type="chain" id="PRO_5047314810" description="P-type conjugative transfer protein TrbJ" evidence="1">
    <location>
        <begin position="23"/>
        <end position="258"/>
    </location>
</feature>
<evidence type="ECO:0000313" key="3">
    <source>
        <dbReference type="Proteomes" id="UP001479520"/>
    </source>
</evidence>
<keyword evidence="1" id="KW-0732">Signal</keyword>
<accession>A0ABZ2XCF0</accession>
<dbReference type="Proteomes" id="UP001479520">
    <property type="component" value="Chromosome"/>
</dbReference>
<reference evidence="2 3" key="1">
    <citation type="submission" date="2024-04" db="EMBL/GenBank/DDBJ databases">
        <title>Dissimilatory iodate-reducing microorganisms contribute to the enrichment of iodine in groundwater.</title>
        <authorList>
            <person name="Jiang Z."/>
        </authorList>
    </citation>
    <scope>NUCLEOTIDE SEQUENCE [LARGE SCALE GENOMIC DNA]</scope>
    <source>
        <strain evidence="2 3">NCP973</strain>
    </source>
</reference>
<sequence length="258" mass="27640">MLKKSIAALALAAGIATSPAHAGGATGGATEVTQILNNLELLFANLTLAEDLIIQADHYVTLLQQYDTMRQNLENMDAGTIASTIGIAIDTAGIEGAGSVGETIAKVRRLVDAAKALKRSTERMTDVYQQLDGASTRMQMTPDEFITAALKGAHDNREYFQAQADEANRVADQLQHDAQAFQAIAAQIPNARGNLQALGQLTQSSILAGKVAAETKATLAQMLAMQAHQAVRAEDDTAAVKRQQELDRRRIERAFTIK</sequence>
<protein>
    <recommendedName>
        <fullName evidence="4">P-type conjugative transfer protein TrbJ</fullName>
    </recommendedName>
</protein>
<keyword evidence="3" id="KW-1185">Reference proteome</keyword>
<dbReference type="EMBL" id="CP151406">
    <property type="protein sequence ID" value="WZJ19977.1"/>
    <property type="molecule type" value="Genomic_DNA"/>
</dbReference>
<proteinExistence type="predicted"/>